<dbReference type="GO" id="GO:0016192">
    <property type="term" value="P:vesicle-mediated transport"/>
    <property type="evidence" value="ECO:0007669"/>
    <property type="project" value="InterPro"/>
</dbReference>
<gene>
    <name evidence="9" type="primary">YIPF2</name>
</gene>
<dbReference type="GO" id="GO:0031267">
    <property type="term" value="F:small GTPase binding"/>
    <property type="evidence" value="ECO:0007669"/>
    <property type="project" value="InterPro"/>
</dbReference>
<feature type="compositionally biased region" description="Low complexity" evidence="6">
    <location>
        <begin position="85"/>
        <end position="97"/>
    </location>
</feature>
<dbReference type="AlphaFoldDB" id="A0A8I3PJ04"/>
<dbReference type="InterPro" id="IPR006977">
    <property type="entry name" value="Yip1_dom"/>
</dbReference>
<evidence type="ECO:0000313" key="9">
    <source>
        <dbReference type="Ensembl" id="ENSCAFP00845031159.1"/>
    </source>
</evidence>
<feature type="compositionally biased region" description="Gly residues" evidence="6">
    <location>
        <begin position="32"/>
        <end position="42"/>
    </location>
</feature>
<feature type="region of interest" description="Disordered" evidence="6">
    <location>
        <begin position="1"/>
        <end position="173"/>
    </location>
</feature>
<dbReference type="GeneTree" id="ENSGT00390000010157"/>
<evidence type="ECO:0000259" key="8">
    <source>
        <dbReference type="Pfam" id="PF04893"/>
    </source>
</evidence>
<evidence type="ECO:0000256" key="1">
    <source>
        <dbReference type="ARBA" id="ARBA00004257"/>
    </source>
</evidence>
<dbReference type="Proteomes" id="UP000805418">
    <property type="component" value="Chromosome 20"/>
</dbReference>
<feature type="domain" description="Yip1" evidence="8">
    <location>
        <begin position="331"/>
        <end position="504"/>
    </location>
</feature>
<feature type="transmembrane region" description="Helical" evidence="7">
    <location>
        <begin position="486"/>
        <end position="510"/>
    </location>
</feature>
<keyword evidence="4 7" id="KW-1133">Transmembrane helix</keyword>
<dbReference type="Pfam" id="PF04893">
    <property type="entry name" value="Yip1"/>
    <property type="match status" value="1"/>
</dbReference>
<reference evidence="9" key="3">
    <citation type="submission" date="2025-09" db="UniProtKB">
        <authorList>
            <consortium name="Ensembl"/>
        </authorList>
    </citation>
    <scope>IDENTIFICATION</scope>
    <source>
        <strain evidence="9">Boxer</strain>
    </source>
</reference>
<feature type="transmembrane region" description="Helical" evidence="7">
    <location>
        <begin position="458"/>
        <end position="479"/>
    </location>
</feature>
<feature type="compositionally biased region" description="Low complexity" evidence="6">
    <location>
        <begin position="1"/>
        <end position="31"/>
    </location>
</feature>
<dbReference type="GO" id="GO:0005794">
    <property type="term" value="C:Golgi apparatus"/>
    <property type="evidence" value="ECO:0000318"/>
    <property type="project" value="GO_Central"/>
</dbReference>
<dbReference type="Ensembl" id="ENSCAFT00845039783.1">
    <property type="protein sequence ID" value="ENSCAFP00845031159.1"/>
    <property type="gene ID" value="ENSCAFG00845022472.1"/>
</dbReference>
<evidence type="ECO:0000256" key="3">
    <source>
        <dbReference type="ARBA" id="ARBA00022692"/>
    </source>
</evidence>
<feature type="transmembrane region" description="Helical" evidence="7">
    <location>
        <begin position="392"/>
        <end position="413"/>
    </location>
</feature>
<protein>
    <submittedName>
        <fullName evidence="9">Yip1 domain family member 2</fullName>
    </submittedName>
</protein>
<organism evidence="9 10">
    <name type="scientific">Canis lupus familiaris</name>
    <name type="common">Dog</name>
    <name type="synonym">Canis familiaris</name>
    <dbReference type="NCBI Taxonomy" id="9615"/>
    <lineage>
        <taxon>Eukaryota</taxon>
        <taxon>Metazoa</taxon>
        <taxon>Chordata</taxon>
        <taxon>Craniata</taxon>
        <taxon>Vertebrata</taxon>
        <taxon>Euteleostomi</taxon>
        <taxon>Mammalia</taxon>
        <taxon>Eutheria</taxon>
        <taxon>Laurasiatheria</taxon>
        <taxon>Carnivora</taxon>
        <taxon>Caniformia</taxon>
        <taxon>Canidae</taxon>
        <taxon>Canis</taxon>
    </lineage>
</organism>
<evidence type="ECO:0000256" key="4">
    <source>
        <dbReference type="ARBA" id="ARBA00022989"/>
    </source>
</evidence>
<evidence type="ECO:0000313" key="10">
    <source>
        <dbReference type="Proteomes" id="UP000805418"/>
    </source>
</evidence>
<reference evidence="9" key="2">
    <citation type="submission" date="2025-08" db="UniProtKB">
        <authorList>
            <consortium name="Ensembl"/>
        </authorList>
    </citation>
    <scope>IDENTIFICATION</scope>
    <source>
        <strain evidence="9">Boxer</strain>
    </source>
</reference>
<proteinExistence type="inferred from homology"/>
<feature type="compositionally biased region" description="Low complexity" evidence="6">
    <location>
        <begin position="66"/>
        <end position="75"/>
    </location>
</feature>
<dbReference type="PANTHER" id="PTHR12822:SF3">
    <property type="entry name" value="PROTEIN YIPF2"/>
    <property type="match status" value="1"/>
</dbReference>
<comment type="similarity">
    <text evidence="2">Belongs to the YIP1 family.</text>
</comment>
<dbReference type="OrthoDB" id="10256463at2759"/>
<reference evidence="9" key="1">
    <citation type="submission" date="2020-03" db="EMBL/GenBank/DDBJ databases">
        <title>Long-read based genome assembly of a Labrador retriever dog.</title>
        <authorList>
            <person name="Eory L."/>
            <person name="Zhang W."/>
            <person name="Schoenebeck J."/>
        </authorList>
    </citation>
    <scope>NUCLEOTIDE SEQUENCE [LARGE SCALE GENOMIC DNA]</scope>
    <source>
        <strain evidence="9">Labrador retriever</strain>
    </source>
</reference>
<dbReference type="PANTHER" id="PTHR12822">
    <property type="entry name" value="PROTEIN YIPF"/>
    <property type="match status" value="1"/>
</dbReference>
<dbReference type="GO" id="GO:0016020">
    <property type="term" value="C:membrane"/>
    <property type="evidence" value="ECO:0007669"/>
    <property type="project" value="InterPro"/>
</dbReference>
<feature type="compositionally biased region" description="Basic residues" evidence="6">
    <location>
        <begin position="43"/>
        <end position="57"/>
    </location>
</feature>
<feature type="transmembrane region" description="Helical" evidence="7">
    <location>
        <begin position="434"/>
        <end position="452"/>
    </location>
</feature>
<accession>A0A8I3PJ04</accession>
<keyword evidence="3 7" id="KW-0812">Transmembrane</keyword>
<keyword evidence="5 7" id="KW-0472">Membrane</keyword>
<feature type="compositionally biased region" description="Pro residues" evidence="6">
    <location>
        <begin position="114"/>
        <end position="123"/>
    </location>
</feature>
<dbReference type="InterPro" id="IPR039765">
    <property type="entry name" value="Yip5/YIPF1/YIPF2"/>
</dbReference>
<sequence length="543" mass="58658">CRSRASGRPAPTSGPRSPRPGSGPGSRPNGAAGSGSEPGRGWPGRRRAPRTRARRGPGSRGGGGRAPAARAAAAHSPRRRGCAWRGPAAGGCPTRRAAPPRRPPRWAPARSRPPRPPAAPRTRPPARAGPAPPPPRPRKPRRSLGAARGPRRLREKRNTQSGRRHSLPAQSPFSEAKRLVCEVKGPGASCASVDGAGSGFPSEQDGTRTAAGCCCRVGARPAEAGRRAAQAQRAWATPAEGASEFEEASSLLAETPDAATTSGRGQLAPQGHVAVEVDSGGIYGSEEAEESDKTALLQEEKQQPGFWTFSYYQSFFDVDTSQVLDRIRGSLLPRPGHNFVRHHLRNRPDLYGPFWICATLAFVLAITGNLTLVLAQRRDPSIHYSPQFHKVTVAGVTIYCYVWLVPLALWGFLRWRKGVRERMGPYTFLETVCIYGYSLFVFIPTVVLWLIPVPWLQWLFGVMALVLSAASLVFTLWPVVREDTRLVAAVLLSTVVLLHALLAVGCKFYFFQPLPLEHLAPPAQATSLPANLLLPPTSRPKAT</sequence>
<name>A0A8I3PJ04_CANLF</name>
<keyword evidence="10" id="KW-1185">Reference proteome</keyword>
<comment type="subcellular location">
    <subcellularLocation>
        <location evidence="1">Golgi apparatus</location>
        <location evidence="1">cis-Golgi network membrane</location>
        <topology evidence="1">Multi-pass membrane protein</topology>
    </subcellularLocation>
</comment>
<feature type="transmembrane region" description="Helical" evidence="7">
    <location>
        <begin position="350"/>
        <end position="372"/>
    </location>
</feature>
<evidence type="ECO:0000256" key="2">
    <source>
        <dbReference type="ARBA" id="ARBA00010596"/>
    </source>
</evidence>
<evidence type="ECO:0000256" key="7">
    <source>
        <dbReference type="SAM" id="Phobius"/>
    </source>
</evidence>
<evidence type="ECO:0000256" key="5">
    <source>
        <dbReference type="ARBA" id="ARBA00023136"/>
    </source>
</evidence>
<evidence type="ECO:0000256" key="6">
    <source>
        <dbReference type="SAM" id="MobiDB-lite"/>
    </source>
</evidence>
<dbReference type="FunCoup" id="A0A8I3PJ04">
    <property type="interactions" value="1737"/>
</dbReference>